<dbReference type="AlphaFoldDB" id="A0A0D6N6M4"/>
<evidence type="ECO:0000313" key="4">
    <source>
        <dbReference type="Proteomes" id="UP000032671"/>
    </source>
</evidence>
<accession>A0A6N3SUU9</accession>
<evidence type="ECO:0000313" key="3">
    <source>
        <dbReference type="EMBL" id="GEL59886.1"/>
    </source>
</evidence>
<dbReference type="RefSeq" id="WP_048839655.1">
    <property type="nucleotide sequence ID" value="NZ_BAMV01000044.1"/>
</dbReference>
<evidence type="ECO:0000313" key="5">
    <source>
        <dbReference type="Proteomes" id="UP000321891"/>
    </source>
</evidence>
<proteinExistence type="predicted"/>
<evidence type="ECO:0000313" key="2">
    <source>
        <dbReference type="EMBL" id="GAN61619.1"/>
    </source>
</evidence>
<dbReference type="Proteomes" id="UP000321891">
    <property type="component" value="Unassembled WGS sequence"/>
</dbReference>
<comment type="caution">
    <text evidence="2">The sequence shown here is derived from an EMBL/GenBank/DDBJ whole genome shotgun (WGS) entry which is preliminary data.</text>
</comment>
<reference evidence="2 4" key="1">
    <citation type="submission" date="2012-11" db="EMBL/GenBank/DDBJ databases">
        <title>Whole genome sequence of Acetobacter cibinongensis 4H-1.</title>
        <authorList>
            <person name="Azuma Y."/>
            <person name="Higashiura N."/>
            <person name="Hirakawa H."/>
            <person name="Matsushita K."/>
        </authorList>
    </citation>
    <scope>NUCLEOTIDE SEQUENCE [LARGE SCALE GENOMIC DNA]</scope>
    <source>
        <strain evidence="2 4">4H-1</strain>
    </source>
</reference>
<accession>A0A0D6N6M4</accession>
<dbReference type="Pfam" id="PF14213">
    <property type="entry name" value="DUF4325"/>
    <property type="match status" value="1"/>
</dbReference>
<dbReference type="EMBL" id="BJVU01000016">
    <property type="protein sequence ID" value="GEL59886.1"/>
    <property type="molecule type" value="Genomic_DNA"/>
</dbReference>
<keyword evidence="5" id="KW-1185">Reference proteome</keyword>
<dbReference type="InterPro" id="IPR025474">
    <property type="entry name" value="DUF4325"/>
</dbReference>
<gene>
    <name evidence="2" type="ORF">Abci_046_052</name>
    <name evidence="3" type="ORF">ACI01nite_24880</name>
</gene>
<dbReference type="STRING" id="1231339.Abci_046_052"/>
<organism evidence="2 4">
    <name type="scientific">Acetobacter cibinongensis</name>
    <dbReference type="NCBI Taxonomy" id="146475"/>
    <lineage>
        <taxon>Bacteria</taxon>
        <taxon>Pseudomonadati</taxon>
        <taxon>Pseudomonadota</taxon>
        <taxon>Alphaproteobacteria</taxon>
        <taxon>Acetobacterales</taxon>
        <taxon>Acetobacteraceae</taxon>
        <taxon>Acetobacter</taxon>
    </lineage>
</organism>
<evidence type="ECO:0000259" key="1">
    <source>
        <dbReference type="Pfam" id="PF14213"/>
    </source>
</evidence>
<reference evidence="3 5" key="2">
    <citation type="submission" date="2019-07" db="EMBL/GenBank/DDBJ databases">
        <title>Whole genome shotgun sequence of Acetobacter cibinongensis NBRC 16605.</title>
        <authorList>
            <person name="Hosoyama A."/>
            <person name="Uohara A."/>
            <person name="Ohji S."/>
            <person name="Ichikawa N."/>
        </authorList>
    </citation>
    <scope>NUCLEOTIDE SEQUENCE [LARGE SCALE GENOMIC DNA]</scope>
    <source>
        <strain evidence="3 5">NBRC 16605</strain>
    </source>
</reference>
<name>A0A0D6N6M4_9PROT</name>
<dbReference type="EMBL" id="BAMV01000044">
    <property type="protein sequence ID" value="GAN61619.1"/>
    <property type="molecule type" value="Genomic_DNA"/>
</dbReference>
<sequence>MQEIKIATDFSRTPGGRHKKLGPASGEEFRGLLVRKLRENPREKFQIIFDGAEGYGSSFLEEAFGGLVRLGTLSKEDISERLVLKAYSSDYQTYVDEAKQYIHDAFLANKR</sequence>
<dbReference type="Proteomes" id="UP000032671">
    <property type="component" value="Unassembled WGS sequence"/>
</dbReference>
<protein>
    <recommendedName>
        <fullName evidence="1">DUF4325 domain-containing protein</fullName>
    </recommendedName>
</protein>
<feature type="domain" description="DUF4325" evidence="1">
    <location>
        <begin position="25"/>
        <end position="91"/>
    </location>
</feature>